<accession>A0A940RZG0</accession>
<proteinExistence type="predicted"/>
<dbReference type="EMBL" id="JAGISH010000001">
    <property type="protein sequence ID" value="MBP0480947.1"/>
    <property type="molecule type" value="Genomic_DNA"/>
</dbReference>
<keyword evidence="1" id="KW-0812">Transmembrane</keyword>
<keyword evidence="3" id="KW-1185">Reference proteome</keyword>
<evidence type="ECO:0000313" key="2">
    <source>
        <dbReference type="EMBL" id="MBP0480947.1"/>
    </source>
</evidence>
<dbReference type="RefSeq" id="WP_209358367.1">
    <property type="nucleotide sequence ID" value="NZ_JAGISH010000001.1"/>
</dbReference>
<feature type="transmembrane region" description="Helical" evidence="1">
    <location>
        <begin position="71"/>
        <end position="96"/>
    </location>
</feature>
<comment type="caution">
    <text evidence="2">The sequence shown here is derived from an EMBL/GenBank/DDBJ whole genome shotgun (WGS) entry which is preliminary data.</text>
</comment>
<gene>
    <name evidence="2" type="ORF">J5474_00375</name>
</gene>
<feature type="transmembrane region" description="Helical" evidence="1">
    <location>
        <begin position="108"/>
        <end position="126"/>
    </location>
</feature>
<sequence>MNTLFQPPPEVMAFLFLKKFVYLEGLAVLALLRVIVGGGIARWPALVALIFSLAGIATTFAPALGWTNSPVYASAAQIMAVKGGMAALLVASTAFLTSSFTPNARWRVLDAAHILLLAALVGLWWWTS</sequence>
<protein>
    <submittedName>
        <fullName evidence="2">Uncharacterized protein</fullName>
    </submittedName>
</protein>
<organism evidence="2 3">
    <name type="scientific">Sagittula salina</name>
    <dbReference type="NCBI Taxonomy" id="2820268"/>
    <lineage>
        <taxon>Bacteria</taxon>
        <taxon>Pseudomonadati</taxon>
        <taxon>Pseudomonadota</taxon>
        <taxon>Alphaproteobacteria</taxon>
        <taxon>Rhodobacterales</taxon>
        <taxon>Roseobacteraceae</taxon>
        <taxon>Sagittula</taxon>
    </lineage>
</organism>
<feature type="transmembrane region" description="Helical" evidence="1">
    <location>
        <begin position="20"/>
        <end position="36"/>
    </location>
</feature>
<feature type="transmembrane region" description="Helical" evidence="1">
    <location>
        <begin position="43"/>
        <end position="65"/>
    </location>
</feature>
<keyword evidence="1" id="KW-0472">Membrane</keyword>
<keyword evidence="1" id="KW-1133">Transmembrane helix</keyword>
<name>A0A940RZG0_9RHOB</name>
<reference evidence="2" key="1">
    <citation type="submission" date="2021-03" db="EMBL/GenBank/DDBJ databases">
        <title>Sagittula salina sp. nov. strain M10.9X isolated from the marine waste.</title>
        <authorList>
            <person name="Satari L."/>
            <person name="Molina-Menor E."/>
            <person name="Vidal-Verdu A."/>
            <person name="Pascual J."/>
            <person name="Pereto J."/>
            <person name="Porcar M."/>
        </authorList>
    </citation>
    <scope>NUCLEOTIDE SEQUENCE</scope>
    <source>
        <strain evidence="2">M10.9X</strain>
    </source>
</reference>
<evidence type="ECO:0000313" key="3">
    <source>
        <dbReference type="Proteomes" id="UP000675940"/>
    </source>
</evidence>
<evidence type="ECO:0000256" key="1">
    <source>
        <dbReference type="SAM" id="Phobius"/>
    </source>
</evidence>
<dbReference type="AlphaFoldDB" id="A0A940RZG0"/>
<dbReference type="Proteomes" id="UP000675940">
    <property type="component" value="Unassembled WGS sequence"/>
</dbReference>